<feature type="domain" description="SRP9" evidence="2">
    <location>
        <begin position="5"/>
        <end position="111"/>
    </location>
</feature>
<dbReference type="PANTHER" id="PTHR12834:SF12">
    <property type="entry name" value="SIGNAL RECOGNITION PARTICLE 9 KDA PROTEIN"/>
    <property type="match status" value="1"/>
</dbReference>
<name>A0A9P4J7N0_9PEZI</name>
<dbReference type="AlphaFoldDB" id="A0A9P4J7N0"/>
<dbReference type="EMBL" id="ML996081">
    <property type="protein sequence ID" value="KAF2156571.1"/>
    <property type="molecule type" value="Genomic_DNA"/>
</dbReference>
<dbReference type="GO" id="GO:0006614">
    <property type="term" value="P:SRP-dependent cotranslational protein targeting to membrane"/>
    <property type="evidence" value="ECO:0007669"/>
    <property type="project" value="InterPro"/>
</dbReference>
<gene>
    <name evidence="3" type="ORF">K461DRAFT_288975</name>
</gene>
<evidence type="ECO:0000256" key="1">
    <source>
        <dbReference type="SAM" id="MobiDB-lite"/>
    </source>
</evidence>
<feature type="region of interest" description="Disordered" evidence="1">
    <location>
        <begin position="36"/>
        <end position="70"/>
    </location>
</feature>
<dbReference type="Proteomes" id="UP000799439">
    <property type="component" value="Unassembled WGS sequence"/>
</dbReference>
<accession>A0A9P4J7N0</accession>
<protein>
    <recommendedName>
        <fullName evidence="2">SRP9 domain-containing protein</fullName>
    </recommendedName>
</protein>
<dbReference type="InterPro" id="IPR039432">
    <property type="entry name" value="SRP9_dom"/>
</dbReference>
<organism evidence="3 4">
    <name type="scientific">Myriangium duriaei CBS 260.36</name>
    <dbReference type="NCBI Taxonomy" id="1168546"/>
    <lineage>
        <taxon>Eukaryota</taxon>
        <taxon>Fungi</taxon>
        <taxon>Dikarya</taxon>
        <taxon>Ascomycota</taxon>
        <taxon>Pezizomycotina</taxon>
        <taxon>Dothideomycetes</taxon>
        <taxon>Dothideomycetidae</taxon>
        <taxon>Myriangiales</taxon>
        <taxon>Myriangiaceae</taxon>
        <taxon>Myriangium</taxon>
    </lineage>
</organism>
<evidence type="ECO:0000259" key="2">
    <source>
        <dbReference type="Pfam" id="PF05486"/>
    </source>
</evidence>
<evidence type="ECO:0000313" key="4">
    <source>
        <dbReference type="Proteomes" id="UP000799439"/>
    </source>
</evidence>
<dbReference type="GO" id="GO:0005786">
    <property type="term" value="C:signal recognition particle, endoplasmic reticulum targeting"/>
    <property type="evidence" value="ECO:0007669"/>
    <property type="project" value="TreeGrafter"/>
</dbReference>
<dbReference type="OrthoDB" id="5419752at2759"/>
<reference evidence="3" key="1">
    <citation type="journal article" date="2020" name="Stud. Mycol.">
        <title>101 Dothideomycetes genomes: a test case for predicting lifestyles and emergence of pathogens.</title>
        <authorList>
            <person name="Haridas S."/>
            <person name="Albert R."/>
            <person name="Binder M."/>
            <person name="Bloem J."/>
            <person name="Labutti K."/>
            <person name="Salamov A."/>
            <person name="Andreopoulos B."/>
            <person name="Baker S."/>
            <person name="Barry K."/>
            <person name="Bills G."/>
            <person name="Bluhm B."/>
            <person name="Cannon C."/>
            <person name="Castanera R."/>
            <person name="Culley D."/>
            <person name="Daum C."/>
            <person name="Ezra D."/>
            <person name="Gonzalez J."/>
            <person name="Henrissat B."/>
            <person name="Kuo A."/>
            <person name="Liang C."/>
            <person name="Lipzen A."/>
            <person name="Lutzoni F."/>
            <person name="Magnuson J."/>
            <person name="Mondo S."/>
            <person name="Nolan M."/>
            <person name="Ohm R."/>
            <person name="Pangilinan J."/>
            <person name="Park H.-J."/>
            <person name="Ramirez L."/>
            <person name="Alfaro M."/>
            <person name="Sun H."/>
            <person name="Tritt A."/>
            <person name="Yoshinaga Y."/>
            <person name="Zwiers L.-H."/>
            <person name="Turgeon B."/>
            <person name="Goodwin S."/>
            <person name="Spatafora J."/>
            <person name="Crous P."/>
            <person name="Grigoriev I."/>
        </authorList>
    </citation>
    <scope>NUCLEOTIDE SEQUENCE</scope>
    <source>
        <strain evidence="3">CBS 260.36</strain>
    </source>
</reference>
<feature type="region of interest" description="Disordered" evidence="1">
    <location>
        <begin position="112"/>
        <end position="161"/>
    </location>
</feature>
<comment type="caution">
    <text evidence="3">The sequence shown here is derived from an EMBL/GenBank/DDBJ whole genome shotgun (WGS) entry which is preliminary data.</text>
</comment>
<sequence length="161" mass="17581">MPLYKKSEEWQHYTSLLLQARPTTTRITTKYTIRPAPSAASLEKSRAKRAARSTTAASTTTTTEAPEKGPRAVLELKTYCPESGVVLKYRTDKAAEVGRLIGSLGRMGKVMSTGLEAEGEKEDVLMGEADEVEEKTAPVQQQPQSQQGQQGGGKKKKKGKR</sequence>
<evidence type="ECO:0000313" key="3">
    <source>
        <dbReference type="EMBL" id="KAF2156571.1"/>
    </source>
</evidence>
<dbReference type="InterPro" id="IPR039914">
    <property type="entry name" value="SRP9-like"/>
</dbReference>
<feature type="compositionally biased region" description="Low complexity" evidence="1">
    <location>
        <begin position="52"/>
        <end position="64"/>
    </location>
</feature>
<dbReference type="Pfam" id="PF05486">
    <property type="entry name" value="SRP9-21"/>
    <property type="match status" value="1"/>
</dbReference>
<proteinExistence type="predicted"/>
<dbReference type="PANTHER" id="PTHR12834">
    <property type="entry name" value="SIGNAL RECOGNITION PARTICLE 9 KDA PROTEIN"/>
    <property type="match status" value="1"/>
</dbReference>
<keyword evidence="4" id="KW-1185">Reference proteome</keyword>